<comment type="caution">
    <text evidence="2">The sequence shown here is derived from an EMBL/GenBank/DDBJ whole genome shotgun (WGS) entry which is preliminary data.</text>
</comment>
<protein>
    <submittedName>
        <fullName evidence="2">Uncharacterized protein</fullName>
    </submittedName>
</protein>
<evidence type="ECO:0000313" key="3">
    <source>
        <dbReference type="Proteomes" id="UP000461670"/>
    </source>
</evidence>
<evidence type="ECO:0000256" key="1">
    <source>
        <dbReference type="SAM" id="Phobius"/>
    </source>
</evidence>
<proteinExistence type="predicted"/>
<reference evidence="3" key="1">
    <citation type="journal article" date="2020" name="MBio">
        <title>Horizontal gene transfer to a defensive symbiont with a reduced genome amongst a multipartite beetle microbiome.</title>
        <authorList>
            <person name="Waterworth S.C."/>
            <person name="Florez L.V."/>
            <person name="Rees E.R."/>
            <person name="Hertweck C."/>
            <person name="Kaltenpoth M."/>
            <person name="Kwan J.C."/>
        </authorList>
    </citation>
    <scope>NUCLEOTIDE SEQUENCE [LARGE SCALE GENOMIC DNA]</scope>
</reference>
<evidence type="ECO:0000313" key="2">
    <source>
        <dbReference type="EMBL" id="KAF1022527.1"/>
    </source>
</evidence>
<gene>
    <name evidence="2" type="ORF">GAK30_01115</name>
</gene>
<dbReference type="Proteomes" id="UP000461670">
    <property type="component" value="Unassembled WGS sequence"/>
</dbReference>
<dbReference type="AlphaFoldDB" id="A0A7V8JRD7"/>
<accession>A0A7V8JRD7</accession>
<dbReference type="EMBL" id="WNDQ01000011">
    <property type="protein sequence ID" value="KAF1022527.1"/>
    <property type="molecule type" value="Genomic_DNA"/>
</dbReference>
<keyword evidence="1" id="KW-1133">Transmembrane helix</keyword>
<keyword evidence="1" id="KW-0472">Membrane</keyword>
<name>A0A7V8JRD7_9BURK</name>
<organism evidence="2 3">
    <name type="scientific">Paracidovorax wautersii</name>
    <dbReference type="NCBI Taxonomy" id="1177982"/>
    <lineage>
        <taxon>Bacteria</taxon>
        <taxon>Pseudomonadati</taxon>
        <taxon>Pseudomonadota</taxon>
        <taxon>Betaproteobacteria</taxon>
        <taxon>Burkholderiales</taxon>
        <taxon>Comamonadaceae</taxon>
        <taxon>Paracidovorax</taxon>
    </lineage>
</organism>
<feature type="transmembrane region" description="Helical" evidence="1">
    <location>
        <begin position="7"/>
        <end position="27"/>
    </location>
</feature>
<keyword evidence="1" id="KW-0812">Transmembrane</keyword>
<sequence>MSLHRHITLISLAGVTLVAAFLIGSYWNDRQHSLNEGRPPVQSETPEPDFIEKAFLPCTPQDYAQRLNALMEEATLPYRLPDTPEVQMGDVHDSMTLQLDNHNTLIVLVDKASQHVASITLIVNGDQSADSDASVLLTTAAVAAAAMPGKSLSTLTPVVAKLVASYQAGSNAAEQDLDNVRIRYDRVPSQAGAWFWIEPIGT</sequence>